<protein>
    <submittedName>
        <fullName evidence="2">Uncharacterized protein</fullName>
    </submittedName>
</protein>
<evidence type="ECO:0000313" key="2">
    <source>
        <dbReference type="EMBL" id="CAH2292634.1"/>
    </source>
</evidence>
<proteinExistence type="predicted"/>
<gene>
    <name evidence="2" type="ORF">PECUL_23A002513</name>
</gene>
<keyword evidence="3" id="KW-1185">Reference proteome</keyword>
<feature type="region of interest" description="Disordered" evidence="1">
    <location>
        <begin position="51"/>
        <end position="100"/>
    </location>
</feature>
<reference evidence="2" key="1">
    <citation type="submission" date="2022-03" db="EMBL/GenBank/DDBJ databases">
        <authorList>
            <person name="Alioto T."/>
            <person name="Alioto T."/>
            <person name="Gomez Garrido J."/>
        </authorList>
    </citation>
    <scope>NUCLEOTIDE SEQUENCE</scope>
</reference>
<organism evidence="2 3">
    <name type="scientific">Pelobates cultripes</name>
    <name type="common">Western spadefoot toad</name>
    <dbReference type="NCBI Taxonomy" id="61616"/>
    <lineage>
        <taxon>Eukaryota</taxon>
        <taxon>Metazoa</taxon>
        <taxon>Chordata</taxon>
        <taxon>Craniata</taxon>
        <taxon>Vertebrata</taxon>
        <taxon>Euteleostomi</taxon>
        <taxon>Amphibia</taxon>
        <taxon>Batrachia</taxon>
        <taxon>Anura</taxon>
        <taxon>Pelobatoidea</taxon>
        <taxon>Pelobatidae</taxon>
        <taxon>Pelobates</taxon>
    </lineage>
</organism>
<evidence type="ECO:0000256" key="1">
    <source>
        <dbReference type="SAM" id="MobiDB-lite"/>
    </source>
</evidence>
<name>A0AAD1S5K9_PELCU</name>
<sequence>MCRVAERSGAGMMEIVDLLRWRPQVSRDPRWPPERREKRLPAVPAIVSAAVKPRGREQMGECDCYPQRYEKKRGKQKNDPSVKRPTDRNVNKPHGLKLAV</sequence>
<dbReference type="EMBL" id="OW240916">
    <property type="protein sequence ID" value="CAH2292634.1"/>
    <property type="molecule type" value="Genomic_DNA"/>
</dbReference>
<accession>A0AAD1S5K9</accession>
<evidence type="ECO:0000313" key="3">
    <source>
        <dbReference type="Proteomes" id="UP001295444"/>
    </source>
</evidence>
<feature type="compositionally biased region" description="Basic and acidic residues" evidence="1">
    <location>
        <begin position="76"/>
        <end position="90"/>
    </location>
</feature>
<dbReference type="AlphaFoldDB" id="A0AAD1S5K9"/>
<dbReference type="Proteomes" id="UP001295444">
    <property type="component" value="Chromosome 05"/>
</dbReference>